<evidence type="ECO:0000313" key="1">
    <source>
        <dbReference type="EMBL" id="BBZ41667.1"/>
    </source>
</evidence>
<dbReference type="Proteomes" id="UP000467385">
    <property type="component" value="Chromosome"/>
</dbReference>
<dbReference type="AlphaFoldDB" id="A0A1X1T1L5"/>
<dbReference type="RefSeq" id="WP_085234691.1">
    <property type="nucleotide sequence ID" value="NZ_AP022613.1"/>
</dbReference>
<proteinExistence type="predicted"/>
<protein>
    <submittedName>
        <fullName evidence="1">Uncharacterized protein</fullName>
    </submittedName>
</protein>
<gene>
    <name evidence="1" type="ORF">MCNS_47300</name>
</gene>
<sequence length="371" mass="41988">MLSPFDDFPIHASADPVATPASSDPNHYDRYWFNGHQRDGAFYFGAAMGHYPVRGVIDAAFSLVNDGVEHSIFASGAMPLDRSTAIGPVRVEVTEPMRTIRYVVEPNDHGIACDLTFRATTVAIEEPRQQRRSPEGILLTDHTRLTQWGTWEGTVVVDDDELRIDPVDVCGTRDRSWGIRPVGEQLPVLRQPMDFQVFWLWAPLHFGDRFTHLAFHEHEDGRRWLETALVLDPIPDGASACSTAGVRECHDIGYEIEWEPGRREMRRARLWFHDPIEGETHIEVDKKFTFRMRGIGYWHPHWLHGSNHGQLETGRESIRLDDFDPLDFGSIHIQNVVTAKMGDRHGVGVVEQIALGPHQPSGLTGFLDGHV</sequence>
<keyword evidence="2" id="KW-1185">Reference proteome</keyword>
<organism evidence="1 2">
    <name type="scientific">Mycobacterium conspicuum</name>
    <dbReference type="NCBI Taxonomy" id="44010"/>
    <lineage>
        <taxon>Bacteria</taxon>
        <taxon>Bacillati</taxon>
        <taxon>Actinomycetota</taxon>
        <taxon>Actinomycetes</taxon>
        <taxon>Mycobacteriales</taxon>
        <taxon>Mycobacteriaceae</taxon>
        <taxon>Mycobacterium</taxon>
    </lineage>
</organism>
<dbReference type="STRING" id="44010.AWC00_20965"/>
<accession>A0A1X1T1L5</accession>
<name>A0A1X1T1L5_9MYCO</name>
<reference evidence="1 2" key="1">
    <citation type="journal article" date="2019" name="Emerg. Microbes Infect.">
        <title>Comprehensive subspecies identification of 175 nontuberculous mycobacteria species based on 7547 genomic profiles.</title>
        <authorList>
            <person name="Matsumoto Y."/>
            <person name="Kinjo T."/>
            <person name="Motooka D."/>
            <person name="Nabeya D."/>
            <person name="Jung N."/>
            <person name="Uechi K."/>
            <person name="Horii T."/>
            <person name="Iida T."/>
            <person name="Fujita J."/>
            <person name="Nakamura S."/>
        </authorList>
    </citation>
    <scope>NUCLEOTIDE SEQUENCE [LARGE SCALE GENOMIC DNA]</scope>
    <source>
        <strain evidence="1 2">JCM 14738</strain>
    </source>
</reference>
<dbReference type="EMBL" id="AP022613">
    <property type="protein sequence ID" value="BBZ41667.1"/>
    <property type="molecule type" value="Genomic_DNA"/>
</dbReference>
<evidence type="ECO:0000313" key="2">
    <source>
        <dbReference type="Proteomes" id="UP000467385"/>
    </source>
</evidence>
<dbReference type="OrthoDB" id="333076at2"/>
<dbReference type="SUPFAM" id="SSF159245">
    <property type="entry name" value="AttH-like"/>
    <property type="match status" value="1"/>
</dbReference>